<dbReference type="Gene3D" id="1.20.1250.20">
    <property type="entry name" value="MFS general substrate transporter like domains"/>
    <property type="match status" value="2"/>
</dbReference>
<evidence type="ECO:0000256" key="6">
    <source>
        <dbReference type="SAM" id="MobiDB-lite"/>
    </source>
</evidence>
<keyword evidence="5 7" id="KW-0472">Membrane</keyword>
<dbReference type="PANTHER" id="PTHR23513:SF17">
    <property type="entry name" value="MEMBRANE PROTEIN"/>
    <property type="match status" value="1"/>
</dbReference>
<feature type="transmembrane region" description="Helical" evidence="7">
    <location>
        <begin position="64"/>
        <end position="85"/>
    </location>
</feature>
<proteinExistence type="predicted"/>
<protein>
    <submittedName>
        <fullName evidence="8">MFS family permease</fullName>
    </submittedName>
</protein>
<dbReference type="InterPro" id="IPR011701">
    <property type="entry name" value="MFS"/>
</dbReference>
<keyword evidence="9" id="KW-1185">Reference proteome</keyword>
<feature type="region of interest" description="Disordered" evidence="6">
    <location>
        <begin position="217"/>
        <end position="341"/>
    </location>
</feature>
<keyword evidence="2" id="KW-1003">Cell membrane</keyword>
<name>A0A7X0IHH6_9ACTN</name>
<feature type="transmembrane region" description="Helical" evidence="7">
    <location>
        <begin position="37"/>
        <end position="58"/>
    </location>
</feature>
<feature type="transmembrane region" description="Helical" evidence="7">
    <location>
        <begin position="427"/>
        <end position="447"/>
    </location>
</feature>
<evidence type="ECO:0000313" key="9">
    <source>
        <dbReference type="Proteomes" id="UP000555564"/>
    </source>
</evidence>
<evidence type="ECO:0000256" key="4">
    <source>
        <dbReference type="ARBA" id="ARBA00022989"/>
    </source>
</evidence>
<feature type="transmembrane region" description="Helical" evidence="7">
    <location>
        <begin position="400"/>
        <end position="420"/>
    </location>
</feature>
<dbReference type="CDD" id="cd06173">
    <property type="entry name" value="MFS_MefA_like"/>
    <property type="match status" value="1"/>
</dbReference>
<dbReference type="SUPFAM" id="SSF103473">
    <property type="entry name" value="MFS general substrate transporter"/>
    <property type="match status" value="1"/>
</dbReference>
<dbReference type="RefSeq" id="WP_184984499.1">
    <property type="nucleotide sequence ID" value="NZ_BAAALO010000067.1"/>
</dbReference>
<comment type="subcellular location">
    <subcellularLocation>
        <location evidence="1">Cell membrane</location>
        <topology evidence="1">Multi-pass membrane protein</topology>
    </subcellularLocation>
</comment>
<gene>
    <name evidence="8" type="ORF">BJ992_004713</name>
</gene>
<evidence type="ECO:0000256" key="7">
    <source>
        <dbReference type="SAM" id="Phobius"/>
    </source>
</evidence>
<feature type="transmembrane region" description="Helical" evidence="7">
    <location>
        <begin position="453"/>
        <end position="476"/>
    </location>
</feature>
<evidence type="ECO:0000256" key="5">
    <source>
        <dbReference type="ARBA" id="ARBA00023136"/>
    </source>
</evidence>
<dbReference type="Proteomes" id="UP000555564">
    <property type="component" value="Unassembled WGS sequence"/>
</dbReference>
<evidence type="ECO:0000313" key="8">
    <source>
        <dbReference type="EMBL" id="MBB6475282.1"/>
    </source>
</evidence>
<feature type="transmembrane region" description="Helical" evidence="7">
    <location>
        <begin position="363"/>
        <end position="388"/>
    </location>
</feature>
<dbReference type="EMBL" id="JACHIU010000001">
    <property type="protein sequence ID" value="MBB6475282.1"/>
    <property type="molecule type" value="Genomic_DNA"/>
</dbReference>
<accession>A0A7X0IHH6</accession>
<dbReference type="InterPro" id="IPR036259">
    <property type="entry name" value="MFS_trans_sf"/>
</dbReference>
<feature type="transmembrane region" description="Helical" evidence="7">
    <location>
        <begin position="190"/>
        <end position="209"/>
    </location>
</feature>
<sequence>MSATDPPATNVTVTAPPDTDIADAVPAYRDGNVLRWLAAYTASLVGDSVYFVALGWSAQQVAGAAEVGLIMAAGALPRALLMLGGGVVADRFGPRRVVIGSDAVRCVLILGVAAGIALTTPAAWLLVAVALVFGAVDALFVPAVGALPPRITSAGQLARVTGMRTLSMRLSQIAGPPIGGLAMAHGGTAATFTVAGLLFALSLPLLILVRLRPLTDHEETTPTTPTGRQDETAPMTPAGRQDETAPTTRTGRQDEAVPTTTTGRHDETAPATRTGRQDETASTTRTSRQDEAVPTTTTGRHDETAPATRTGRQDETAPATRTGPQHETAPATRRGRWGETAAARRTGWQELLDGLRYIRGHRLILPLVAVGAITELGLTGTLNVGLVLLNGERGWGPSGYGWIVSGFGTGATAGAALLTVARRLPRAGGVLSGTMLVCCTGAAMIGLVPTLPLAVVAATVVGLAAGVHGGVSNTLIQTSADPAYLGRVTSVVMLTVVGLAPLSYPLVGAAIGAWGATPVFVGCGVFAAFGVVITLVSGHVRRAELPR</sequence>
<feature type="transmembrane region" description="Helical" evidence="7">
    <location>
        <begin position="519"/>
        <end position="540"/>
    </location>
</feature>
<comment type="caution">
    <text evidence="8">The sequence shown here is derived from an EMBL/GenBank/DDBJ whole genome shotgun (WGS) entry which is preliminary data.</text>
</comment>
<dbReference type="GO" id="GO:0022857">
    <property type="term" value="F:transmembrane transporter activity"/>
    <property type="evidence" value="ECO:0007669"/>
    <property type="project" value="InterPro"/>
</dbReference>
<dbReference type="PANTHER" id="PTHR23513">
    <property type="entry name" value="INTEGRAL MEMBRANE EFFLUX PROTEIN-RELATED"/>
    <property type="match status" value="1"/>
</dbReference>
<keyword evidence="4 7" id="KW-1133">Transmembrane helix</keyword>
<dbReference type="Pfam" id="PF07690">
    <property type="entry name" value="MFS_1"/>
    <property type="match status" value="1"/>
</dbReference>
<evidence type="ECO:0000256" key="2">
    <source>
        <dbReference type="ARBA" id="ARBA00022475"/>
    </source>
</evidence>
<evidence type="ECO:0000256" key="1">
    <source>
        <dbReference type="ARBA" id="ARBA00004651"/>
    </source>
</evidence>
<dbReference type="GO" id="GO:0005886">
    <property type="term" value="C:plasma membrane"/>
    <property type="evidence" value="ECO:0007669"/>
    <property type="project" value="UniProtKB-SubCell"/>
</dbReference>
<evidence type="ECO:0000256" key="3">
    <source>
        <dbReference type="ARBA" id="ARBA00022692"/>
    </source>
</evidence>
<keyword evidence="3 7" id="KW-0812">Transmembrane</keyword>
<dbReference type="AlphaFoldDB" id="A0A7X0IHH6"/>
<reference evidence="8 9" key="1">
    <citation type="submission" date="2020-08" db="EMBL/GenBank/DDBJ databases">
        <title>Sequencing the genomes of 1000 actinobacteria strains.</title>
        <authorList>
            <person name="Klenk H.-P."/>
        </authorList>
    </citation>
    <scope>NUCLEOTIDE SEQUENCE [LARGE SCALE GENOMIC DNA]</scope>
    <source>
        <strain evidence="8 9">DSM 44936</strain>
    </source>
</reference>
<feature type="transmembrane region" description="Helical" evidence="7">
    <location>
        <begin position="488"/>
        <end position="507"/>
    </location>
</feature>
<organism evidence="8 9">
    <name type="scientific">Sphaerisporangium rubeum</name>
    <dbReference type="NCBI Taxonomy" id="321317"/>
    <lineage>
        <taxon>Bacteria</taxon>
        <taxon>Bacillati</taxon>
        <taxon>Actinomycetota</taxon>
        <taxon>Actinomycetes</taxon>
        <taxon>Streptosporangiales</taxon>
        <taxon>Streptosporangiaceae</taxon>
        <taxon>Sphaerisporangium</taxon>
    </lineage>
</organism>